<dbReference type="OrthoDB" id="16214at10239"/>
<dbReference type="Proteomes" id="UP000007597">
    <property type="component" value="Segment"/>
</dbReference>
<dbReference type="GeneID" id="14005295"/>
<name>H8ZN10_9CAUD</name>
<accession>H8ZN10</accession>
<organism evidence="1 2">
    <name type="scientific">Synechococcus phage metaG-MbCM1</name>
    <dbReference type="NCBI Taxonomy" id="1079999"/>
    <lineage>
        <taxon>Viruses</taxon>
        <taxon>Duplodnaviria</taxon>
        <taxon>Heunggongvirae</taxon>
        <taxon>Uroviricota</taxon>
        <taxon>Caudoviricetes</taxon>
        <taxon>Pantevenvirales</taxon>
        <taxon>Kyanoviridae</taxon>
        <taxon>Galenevirus</taxon>
        <taxon>Galenevirus mbcm1</taxon>
    </lineage>
</organism>
<evidence type="ECO:0000313" key="2">
    <source>
        <dbReference type="Proteomes" id="UP000007597"/>
    </source>
</evidence>
<sequence length="140" mass="14178">MAISRVSGNQIATSTQAIVTTLSFLNTNSVLRIPAGTQAQRPTGVSVGTLRFNTDLDSAEIYKADDGTGSAGWSPVAGGGPSLGTDSIIRTNNSVIAENLTVGPSANNGAEFTNGMSAGPITINSGFTVTVESGASWSVR</sequence>
<proteinExistence type="predicted"/>
<protein>
    <submittedName>
        <fullName evidence="1">Uncharacterized protein</fullName>
    </submittedName>
</protein>
<dbReference type="RefSeq" id="YP_007001522.1">
    <property type="nucleotide sequence ID" value="NC_019443.1"/>
</dbReference>
<dbReference type="EMBL" id="JN371769">
    <property type="protein sequence ID" value="AFD02871.1"/>
    <property type="molecule type" value="Genomic_DNA"/>
</dbReference>
<evidence type="ECO:0000313" key="1">
    <source>
        <dbReference type="EMBL" id="AFD02871.1"/>
    </source>
</evidence>
<dbReference type="KEGG" id="vg:14005295"/>
<keyword evidence="2" id="KW-1185">Reference proteome</keyword>
<reference evidence="1 2" key="1">
    <citation type="submission" date="2011-07" db="EMBL/GenBank/DDBJ databases">
        <title>Viral Tagging: a high-throughput approach to explore virus-host interactions.</title>
        <authorList>
            <person name="Deng L."/>
            <person name="Sullivan M.B."/>
            <person name="Poulos B."/>
            <person name="Ignacio Espinoza J.C."/>
        </authorList>
    </citation>
    <scope>NUCLEOTIDE SEQUENCE [LARGE SCALE GENOMIC DNA]</scope>
</reference>